<comment type="catalytic activity">
    <reaction evidence="6">
        <text>2 a quinone + NADH + H(+) = 2 a 1,4-benzosemiquinone + NAD(+)</text>
        <dbReference type="Rhea" id="RHEA:65952"/>
        <dbReference type="ChEBI" id="CHEBI:15378"/>
        <dbReference type="ChEBI" id="CHEBI:57540"/>
        <dbReference type="ChEBI" id="CHEBI:57945"/>
        <dbReference type="ChEBI" id="CHEBI:132124"/>
        <dbReference type="ChEBI" id="CHEBI:134225"/>
    </reaction>
</comment>
<evidence type="ECO:0000256" key="1">
    <source>
        <dbReference type="ARBA" id="ARBA00022630"/>
    </source>
</evidence>
<feature type="domain" description="Flavodoxin-like fold" evidence="7">
    <location>
        <begin position="1"/>
        <end position="197"/>
    </location>
</feature>
<protein>
    <recommendedName>
        <fullName evidence="6">FMN dependent NADH:quinone oxidoreductase</fullName>
        <ecNumber evidence="6">1.6.5.-</ecNumber>
    </recommendedName>
    <alternativeName>
        <fullName evidence="6">Azo-dye reductase</fullName>
    </alternativeName>
    <alternativeName>
        <fullName evidence="6">FMN-dependent NADH-azo compound oxidoreductase</fullName>
    </alternativeName>
    <alternativeName>
        <fullName evidence="6">FMN-dependent NADH-azoreductase</fullName>
        <ecNumber evidence="6">1.7.1.17</ecNumber>
    </alternativeName>
</protein>
<keyword evidence="4 6" id="KW-0520">NAD</keyword>
<dbReference type="GO" id="GO:0009055">
    <property type="term" value="F:electron transfer activity"/>
    <property type="evidence" value="ECO:0007669"/>
    <property type="project" value="UniProtKB-UniRule"/>
</dbReference>
<evidence type="ECO:0000256" key="4">
    <source>
        <dbReference type="ARBA" id="ARBA00023027"/>
    </source>
</evidence>
<organism evidence="8 9">
    <name type="scientific">Chryseobacterium pennae</name>
    <dbReference type="NCBI Taxonomy" id="2258962"/>
    <lineage>
        <taxon>Bacteria</taxon>
        <taxon>Pseudomonadati</taxon>
        <taxon>Bacteroidota</taxon>
        <taxon>Flavobacteriia</taxon>
        <taxon>Flavobacteriales</taxon>
        <taxon>Weeksellaceae</taxon>
        <taxon>Chryseobacterium group</taxon>
        <taxon>Chryseobacterium</taxon>
    </lineage>
</organism>
<evidence type="ECO:0000256" key="5">
    <source>
        <dbReference type="ARBA" id="ARBA00048542"/>
    </source>
</evidence>
<dbReference type="InterPro" id="IPR023048">
    <property type="entry name" value="NADH:quinone_OxRdtase_FMN_depd"/>
</dbReference>
<feature type="binding site" evidence="6">
    <location>
        <begin position="15"/>
        <end position="17"/>
    </location>
    <ligand>
        <name>FMN</name>
        <dbReference type="ChEBI" id="CHEBI:58210"/>
    </ligand>
</feature>
<dbReference type="EC" id="1.7.1.17" evidence="6"/>
<evidence type="ECO:0000256" key="3">
    <source>
        <dbReference type="ARBA" id="ARBA00023002"/>
    </source>
</evidence>
<keyword evidence="3 6" id="KW-0560">Oxidoreductase</keyword>
<dbReference type="Pfam" id="PF02525">
    <property type="entry name" value="Flavodoxin_2"/>
    <property type="match status" value="1"/>
</dbReference>
<dbReference type="InterPro" id="IPR003680">
    <property type="entry name" value="Flavodoxin_fold"/>
</dbReference>
<dbReference type="AlphaFoldDB" id="A0A3D9C8P0"/>
<comment type="similarity">
    <text evidence="6">Belongs to the azoreductase type 1 family.</text>
</comment>
<dbReference type="InterPro" id="IPR050104">
    <property type="entry name" value="FMN-dep_NADH:Q_OxRdtase_AzoR1"/>
</dbReference>
<name>A0A3D9C8P0_9FLAO</name>
<comment type="caution">
    <text evidence="8">The sequence shown here is derived from an EMBL/GenBank/DDBJ whole genome shotgun (WGS) entry which is preliminary data.</text>
</comment>
<dbReference type="Proteomes" id="UP000256686">
    <property type="component" value="Unassembled WGS sequence"/>
</dbReference>
<sequence length="205" mass="23176">MNILQITSSIKEKNSHSTRLAGLIIDKLKGNTKATVITRNLRETALPHFSEIHLKAFANHQETDTVEKEKIIQLSDELIQEILDANVIVIGISMYNLTIPTMLKSWIDFIARIGKTFRYSPEGSVGLIENKKVYLAIATGDIYTVENQLHNDFTGNLMRAQLAFFGITDVEEFRVEGLAIPGIKETVFDRVVESLEEKFRLPENV</sequence>
<reference evidence="9" key="1">
    <citation type="submission" date="2018-06" db="EMBL/GenBank/DDBJ databases">
        <authorList>
            <person name="Lum Nde A."/>
            <person name="Hugo C."/>
        </authorList>
    </citation>
    <scope>NUCLEOTIDE SEQUENCE [LARGE SCALE GENOMIC DNA]</scope>
    <source>
        <strain evidence="9">1_F178</strain>
    </source>
</reference>
<keyword evidence="2 6" id="KW-0288">FMN</keyword>
<evidence type="ECO:0000259" key="7">
    <source>
        <dbReference type="Pfam" id="PF02525"/>
    </source>
</evidence>
<keyword evidence="9" id="KW-1185">Reference proteome</keyword>
<keyword evidence="1 6" id="KW-0285">Flavoprotein</keyword>
<dbReference type="PANTHER" id="PTHR43741:SF4">
    <property type="entry name" value="FMN-DEPENDENT NADH:QUINONE OXIDOREDUCTASE"/>
    <property type="match status" value="1"/>
</dbReference>
<dbReference type="GO" id="GO:0010181">
    <property type="term" value="F:FMN binding"/>
    <property type="evidence" value="ECO:0007669"/>
    <property type="project" value="UniProtKB-UniRule"/>
</dbReference>
<evidence type="ECO:0000313" key="8">
    <source>
        <dbReference type="EMBL" id="REC62245.1"/>
    </source>
</evidence>
<dbReference type="InterPro" id="IPR029039">
    <property type="entry name" value="Flavoprotein-like_sf"/>
</dbReference>
<dbReference type="RefSeq" id="WP_115970817.1">
    <property type="nucleotide sequence ID" value="NZ_QNVT01000009.1"/>
</dbReference>
<dbReference type="GO" id="GO:0016655">
    <property type="term" value="F:oxidoreductase activity, acting on NAD(P)H, quinone or similar compound as acceptor"/>
    <property type="evidence" value="ECO:0007669"/>
    <property type="project" value="InterPro"/>
</dbReference>
<gene>
    <name evidence="6" type="primary">azoR</name>
    <name evidence="8" type="ORF">DRF65_11060</name>
</gene>
<feature type="binding site" evidence="6">
    <location>
        <begin position="94"/>
        <end position="97"/>
    </location>
    <ligand>
        <name>FMN</name>
        <dbReference type="ChEBI" id="CHEBI:58210"/>
    </ligand>
</feature>
<dbReference type="EMBL" id="QNVT01000009">
    <property type="protein sequence ID" value="REC62245.1"/>
    <property type="molecule type" value="Genomic_DNA"/>
</dbReference>
<dbReference type="EC" id="1.6.5.-" evidence="6"/>
<dbReference type="GO" id="GO:0016652">
    <property type="term" value="F:oxidoreductase activity, acting on NAD(P)H as acceptor"/>
    <property type="evidence" value="ECO:0007669"/>
    <property type="project" value="UniProtKB-UniRule"/>
</dbReference>
<proteinExistence type="inferred from homology"/>
<comment type="cofactor">
    <cofactor evidence="6">
        <name>FMN</name>
        <dbReference type="ChEBI" id="CHEBI:58210"/>
    </cofactor>
    <text evidence="6">Binds 1 FMN per subunit.</text>
</comment>
<dbReference type="PANTHER" id="PTHR43741">
    <property type="entry name" value="FMN-DEPENDENT NADH-AZOREDUCTASE 1"/>
    <property type="match status" value="1"/>
</dbReference>
<feature type="binding site" evidence="6">
    <location>
        <position position="9"/>
    </location>
    <ligand>
        <name>FMN</name>
        <dbReference type="ChEBI" id="CHEBI:58210"/>
    </ligand>
</feature>
<comment type="function">
    <text evidence="6">Also exhibits azoreductase activity. Catalyzes the reductive cleavage of the azo bond in aromatic azo compounds to the corresponding amines.</text>
</comment>
<evidence type="ECO:0000256" key="2">
    <source>
        <dbReference type="ARBA" id="ARBA00022643"/>
    </source>
</evidence>
<evidence type="ECO:0000313" key="9">
    <source>
        <dbReference type="Proteomes" id="UP000256686"/>
    </source>
</evidence>
<comment type="subunit">
    <text evidence="6">Homodimer.</text>
</comment>
<comment type="caution">
    <text evidence="6">Lacks conserved residue(s) required for the propagation of feature annotation.</text>
</comment>
<dbReference type="Gene3D" id="3.40.50.360">
    <property type="match status" value="1"/>
</dbReference>
<comment type="catalytic activity">
    <reaction evidence="5">
        <text>N,N-dimethyl-1,4-phenylenediamine + anthranilate + 2 NAD(+) = 2-(4-dimethylaminophenyl)diazenylbenzoate + 2 NADH + 2 H(+)</text>
        <dbReference type="Rhea" id="RHEA:55872"/>
        <dbReference type="ChEBI" id="CHEBI:15378"/>
        <dbReference type="ChEBI" id="CHEBI:15783"/>
        <dbReference type="ChEBI" id="CHEBI:16567"/>
        <dbReference type="ChEBI" id="CHEBI:57540"/>
        <dbReference type="ChEBI" id="CHEBI:57945"/>
        <dbReference type="ChEBI" id="CHEBI:71579"/>
        <dbReference type="EC" id="1.7.1.17"/>
    </reaction>
    <physiologicalReaction direction="right-to-left" evidence="5">
        <dbReference type="Rhea" id="RHEA:55874"/>
    </physiologicalReaction>
</comment>
<dbReference type="HAMAP" id="MF_01216">
    <property type="entry name" value="Azoreductase_type1"/>
    <property type="match status" value="1"/>
</dbReference>
<dbReference type="SUPFAM" id="SSF52218">
    <property type="entry name" value="Flavoproteins"/>
    <property type="match status" value="1"/>
</dbReference>
<comment type="function">
    <text evidence="6">Quinone reductase that provides resistance to thiol-specific stress caused by electrophilic quinones.</text>
</comment>
<evidence type="ECO:0000256" key="6">
    <source>
        <dbReference type="HAMAP-Rule" id="MF_01216"/>
    </source>
</evidence>
<accession>A0A3D9C8P0</accession>